<dbReference type="SUPFAM" id="SSF51735">
    <property type="entry name" value="NAD(P)-binding Rossmann-fold domains"/>
    <property type="match status" value="1"/>
</dbReference>
<dbReference type="InterPro" id="IPR055170">
    <property type="entry name" value="GFO_IDH_MocA-like_dom"/>
</dbReference>
<dbReference type="RefSeq" id="WP_027446184.1">
    <property type="nucleotide sequence ID" value="NZ_AULJ01000031.1"/>
</dbReference>
<dbReference type="PANTHER" id="PTHR43249">
    <property type="entry name" value="UDP-N-ACETYL-2-AMINO-2-DEOXY-D-GLUCURONATE OXIDASE"/>
    <property type="match status" value="1"/>
</dbReference>
<evidence type="ECO:0000313" key="3">
    <source>
        <dbReference type="EMBL" id="KGX89680.1"/>
    </source>
</evidence>
<dbReference type="Pfam" id="PF01408">
    <property type="entry name" value="GFO_IDH_MocA"/>
    <property type="match status" value="1"/>
</dbReference>
<evidence type="ECO:0000259" key="1">
    <source>
        <dbReference type="Pfam" id="PF01408"/>
    </source>
</evidence>
<dbReference type="STRING" id="1385511.GCA_000425225_02487"/>
<accession>A0A0A5GEX7</accession>
<dbReference type="SUPFAM" id="SSF55347">
    <property type="entry name" value="Glyceraldehyde-3-phosphate dehydrogenase-like, C-terminal domain"/>
    <property type="match status" value="1"/>
</dbReference>
<feature type="domain" description="Gfo/Idh/MocA-like oxidoreductase N-terminal" evidence="1">
    <location>
        <begin position="4"/>
        <end position="123"/>
    </location>
</feature>
<dbReference type="InterPro" id="IPR036291">
    <property type="entry name" value="NAD(P)-bd_dom_sf"/>
</dbReference>
<dbReference type="PANTHER" id="PTHR43249:SF1">
    <property type="entry name" value="D-GLUCOSIDE 3-DEHYDROGENASE"/>
    <property type="match status" value="1"/>
</dbReference>
<name>A0A0A5GEX7_9BACI</name>
<dbReference type="OrthoDB" id="9815825at2"/>
<evidence type="ECO:0000259" key="2">
    <source>
        <dbReference type="Pfam" id="PF22725"/>
    </source>
</evidence>
<proteinExistence type="predicted"/>
<dbReference type="GO" id="GO:0000166">
    <property type="term" value="F:nucleotide binding"/>
    <property type="evidence" value="ECO:0007669"/>
    <property type="project" value="InterPro"/>
</dbReference>
<feature type="domain" description="GFO/IDH/MocA-like oxidoreductase" evidence="2">
    <location>
        <begin position="131"/>
        <end position="264"/>
    </location>
</feature>
<dbReference type="Proteomes" id="UP000030403">
    <property type="component" value="Unassembled WGS sequence"/>
</dbReference>
<dbReference type="InterPro" id="IPR052515">
    <property type="entry name" value="Gfo/Idh/MocA_Oxidoreductase"/>
</dbReference>
<dbReference type="EMBL" id="AVPF01000013">
    <property type="protein sequence ID" value="KGX89680.1"/>
    <property type="molecule type" value="Genomic_DNA"/>
</dbReference>
<dbReference type="AlphaFoldDB" id="A0A0A5GEX7"/>
<dbReference type="Gene3D" id="3.40.50.720">
    <property type="entry name" value="NAD(P)-binding Rossmann-like Domain"/>
    <property type="match status" value="1"/>
</dbReference>
<protein>
    <submittedName>
        <fullName evidence="3">NADH-dependent dehydrogenase</fullName>
    </submittedName>
</protein>
<dbReference type="Pfam" id="PF22725">
    <property type="entry name" value="GFO_IDH_MocA_C3"/>
    <property type="match status" value="1"/>
</dbReference>
<dbReference type="eggNOG" id="COG0673">
    <property type="taxonomic scope" value="Bacteria"/>
</dbReference>
<sequence>MNQINVGIIGCGSITKNRHAPEYQENPNVKEIVFYDRNPERAQALAETFNGRVAETIEDLLDDPSISAISDCSSNENHPINTTKALRKGKHVLCEKPLATSLEEAEKMVEIQHNSGKKLMVAHNQRFDAPHQKAKEIIHNEELGKVLTFKTSFGHKGPEHWGYNKTNSTWFFKKDRSVSGVVGDLGIHKIDLIHYLLDDEITDGHSFKGALDKVDENGEPIEVCDNLVCALKTKKGRIGTASFSWTYYGKQDNSTTIYCEKGIIKIYPEKDVPLAIETPDGEVQKPELPHHPNSGVIDSFVDSVIQDTEPFITGEDALASLKVVDMLLE</sequence>
<gene>
    <name evidence="3" type="ORF">N783_04985</name>
</gene>
<comment type="caution">
    <text evidence="3">The sequence shown here is derived from an EMBL/GenBank/DDBJ whole genome shotgun (WGS) entry which is preliminary data.</text>
</comment>
<reference evidence="3 4" key="1">
    <citation type="submission" date="2013-08" db="EMBL/GenBank/DDBJ databases">
        <authorList>
            <person name="Huang J."/>
            <person name="Wang G."/>
        </authorList>
    </citation>
    <scope>NUCLEOTIDE SEQUENCE [LARGE SCALE GENOMIC DNA]</scope>
    <source>
        <strain evidence="3 4">BH030004</strain>
    </source>
</reference>
<evidence type="ECO:0000313" key="4">
    <source>
        <dbReference type="Proteomes" id="UP000030403"/>
    </source>
</evidence>
<keyword evidence="4" id="KW-1185">Reference proteome</keyword>
<dbReference type="InterPro" id="IPR000683">
    <property type="entry name" value="Gfo/Idh/MocA-like_OxRdtase_N"/>
</dbReference>
<organism evidence="3 4">
    <name type="scientific">Pontibacillus marinus BH030004 = DSM 16465</name>
    <dbReference type="NCBI Taxonomy" id="1385511"/>
    <lineage>
        <taxon>Bacteria</taxon>
        <taxon>Bacillati</taxon>
        <taxon>Bacillota</taxon>
        <taxon>Bacilli</taxon>
        <taxon>Bacillales</taxon>
        <taxon>Bacillaceae</taxon>
        <taxon>Pontibacillus</taxon>
    </lineage>
</organism>
<dbReference type="Gene3D" id="3.30.360.10">
    <property type="entry name" value="Dihydrodipicolinate Reductase, domain 2"/>
    <property type="match status" value="1"/>
</dbReference>